<dbReference type="Pfam" id="PF03088">
    <property type="entry name" value="Str_synth"/>
    <property type="match status" value="1"/>
</dbReference>
<protein>
    <submittedName>
        <fullName evidence="6">SMP-30/gluconolactonase/LRE family protein</fullName>
    </submittedName>
</protein>
<evidence type="ECO:0000313" key="6">
    <source>
        <dbReference type="EMBL" id="TGL62812.1"/>
    </source>
</evidence>
<dbReference type="PANTHER" id="PTHR10426:SF88">
    <property type="entry name" value="ADIPOCYTE PLASMA MEMBRANE-ASSOCIATED PROTEIN HEMOMUCIN-RELATED"/>
    <property type="match status" value="1"/>
</dbReference>
<dbReference type="SUPFAM" id="SSF63829">
    <property type="entry name" value="Calcium-dependent phosphotriesterase"/>
    <property type="match status" value="1"/>
</dbReference>
<keyword evidence="4" id="KW-1133">Transmembrane helix</keyword>
<dbReference type="PANTHER" id="PTHR10426">
    <property type="entry name" value="STRICTOSIDINE SYNTHASE-RELATED"/>
    <property type="match status" value="1"/>
</dbReference>
<name>A0A4R9KCH7_9LEPT</name>
<accession>A0A4R9KCH7</accession>
<dbReference type="EMBL" id="RQGF01000015">
    <property type="protein sequence ID" value="TGL62812.1"/>
    <property type="molecule type" value="Genomic_DNA"/>
</dbReference>
<keyword evidence="3" id="KW-0325">Glycoprotein</keyword>
<keyword evidence="4" id="KW-0812">Transmembrane</keyword>
<dbReference type="Gene3D" id="2.120.10.30">
    <property type="entry name" value="TolB, C-terminal domain"/>
    <property type="match status" value="1"/>
</dbReference>
<dbReference type="Pfam" id="PF20067">
    <property type="entry name" value="SSL_N"/>
    <property type="match status" value="1"/>
</dbReference>
<keyword evidence="4" id="KW-0472">Membrane</keyword>
<reference evidence="6" key="1">
    <citation type="journal article" date="2019" name="PLoS Negl. Trop. Dis.">
        <title>Revisiting the worldwide diversity of Leptospira species in the environment.</title>
        <authorList>
            <person name="Vincent A.T."/>
            <person name="Schiettekatte O."/>
            <person name="Bourhy P."/>
            <person name="Veyrier F.J."/>
            <person name="Picardeau M."/>
        </authorList>
    </citation>
    <scope>NUCLEOTIDE SEQUENCE [LARGE SCALE GENOMIC DNA]</scope>
    <source>
        <strain evidence="6">201702455</strain>
    </source>
</reference>
<dbReference type="GO" id="GO:0016787">
    <property type="term" value="F:hydrolase activity"/>
    <property type="evidence" value="ECO:0007669"/>
    <property type="project" value="TreeGrafter"/>
</dbReference>
<feature type="transmembrane region" description="Helical" evidence="4">
    <location>
        <begin position="12"/>
        <end position="32"/>
    </location>
</feature>
<proteinExistence type="inferred from homology"/>
<evidence type="ECO:0000256" key="2">
    <source>
        <dbReference type="ARBA" id="ARBA00022553"/>
    </source>
</evidence>
<dbReference type="Proteomes" id="UP000297762">
    <property type="component" value="Unassembled WGS sequence"/>
</dbReference>
<evidence type="ECO:0000256" key="1">
    <source>
        <dbReference type="ARBA" id="ARBA00009191"/>
    </source>
</evidence>
<dbReference type="RefSeq" id="WP_135648936.1">
    <property type="nucleotide sequence ID" value="NZ_RQGF01000015.1"/>
</dbReference>
<evidence type="ECO:0000256" key="3">
    <source>
        <dbReference type="ARBA" id="ARBA00023180"/>
    </source>
</evidence>
<gene>
    <name evidence="6" type="ORF">EHQ64_07835</name>
</gene>
<comment type="similarity">
    <text evidence="1">Belongs to the strictosidine synthase family.</text>
</comment>
<dbReference type="OrthoDB" id="9775406at2"/>
<feature type="domain" description="Strictosidine synthase conserved region" evidence="5">
    <location>
        <begin position="156"/>
        <end position="240"/>
    </location>
</feature>
<dbReference type="InterPro" id="IPR011042">
    <property type="entry name" value="6-blade_b-propeller_TolB-like"/>
</dbReference>
<organism evidence="6 7">
    <name type="scientific">Leptospira sarikeiensis</name>
    <dbReference type="NCBI Taxonomy" id="2484943"/>
    <lineage>
        <taxon>Bacteria</taxon>
        <taxon>Pseudomonadati</taxon>
        <taxon>Spirochaetota</taxon>
        <taxon>Spirochaetia</taxon>
        <taxon>Leptospirales</taxon>
        <taxon>Leptospiraceae</taxon>
        <taxon>Leptospira</taxon>
    </lineage>
</organism>
<keyword evidence="7" id="KW-1185">Reference proteome</keyword>
<sequence>MFKAIYSNPTLRIILPFLSIVLVFGSFLFFGWNKTDPTDYIADEPIHQNEKDILFLSNSINEKSPILKPYGLAIDSKGSVYTGSADGNIYKIKTDGKVELFAETSGVPIGLVFDGKENLVSCVSGLGLAFYDTKGNENVLLREDSEGNPLTNLYGLDISSDGTVYFTQVSKKFDYEESYLEELESIPNGRILSYDPRTQEVKTVLDDLYHPTGISLSSTEDFLLFGEKYRHRVSRLWLKGKKTGRDQFFITHLPGSPSLISSDFQRNFWITLSSPRHPAIDKIQNFPIIKRIIASLPSFFRPKEGELAFVFAMDENGDIVYSLADYSSSKLGSITAAIPYGSGLILAGFSSHKIWKWKFESLEIFF</sequence>
<evidence type="ECO:0000256" key="4">
    <source>
        <dbReference type="SAM" id="Phobius"/>
    </source>
</evidence>
<dbReference type="AlphaFoldDB" id="A0A4R9KCH7"/>
<comment type="caution">
    <text evidence="6">The sequence shown here is derived from an EMBL/GenBank/DDBJ whole genome shotgun (WGS) entry which is preliminary data.</text>
</comment>
<evidence type="ECO:0000259" key="5">
    <source>
        <dbReference type="Pfam" id="PF03088"/>
    </source>
</evidence>
<evidence type="ECO:0000313" key="7">
    <source>
        <dbReference type="Proteomes" id="UP000297762"/>
    </source>
</evidence>
<dbReference type="InterPro" id="IPR018119">
    <property type="entry name" value="Strictosidine_synth_cons-reg"/>
</dbReference>
<keyword evidence="2" id="KW-0597">Phosphoprotein</keyword>